<dbReference type="GO" id="GO:0003924">
    <property type="term" value="F:GTPase activity"/>
    <property type="evidence" value="ECO:0007669"/>
    <property type="project" value="TreeGrafter"/>
</dbReference>
<dbReference type="GO" id="GO:0006412">
    <property type="term" value="P:translation"/>
    <property type="evidence" value="ECO:0007669"/>
    <property type="project" value="TreeGrafter"/>
</dbReference>
<dbReference type="Gene3D" id="1.10.1580.10">
    <property type="match status" value="1"/>
</dbReference>
<dbReference type="InterPro" id="IPR027417">
    <property type="entry name" value="P-loop_NTPase"/>
</dbReference>
<evidence type="ECO:0000256" key="9">
    <source>
        <dbReference type="PIRSR" id="PIRSR006230-1"/>
    </source>
</evidence>
<name>A0A0F6KB08_AERHY</name>
<evidence type="ECO:0000313" key="15">
    <source>
        <dbReference type="Proteomes" id="UP000253075"/>
    </source>
</evidence>
<dbReference type="InterPro" id="IPR016478">
    <property type="entry name" value="GTPase_MTG1"/>
</dbReference>
<feature type="domain" description="CP-type G" evidence="11">
    <location>
        <begin position="14"/>
        <end position="172"/>
    </location>
</feature>
<dbReference type="EMBL" id="DACTUL010000010">
    <property type="protein sequence ID" value="HAT6343915.1"/>
    <property type="molecule type" value="Genomic_DNA"/>
</dbReference>
<evidence type="ECO:0000256" key="5">
    <source>
        <dbReference type="ARBA" id="ARBA00022801"/>
    </source>
</evidence>
<dbReference type="KEGG" id="aaj:BOQ57_14325"/>
<feature type="binding site" evidence="9">
    <location>
        <begin position="58"/>
        <end position="61"/>
    </location>
    <ligand>
        <name>GTP</name>
        <dbReference type="ChEBI" id="CHEBI:37565"/>
    </ligand>
</feature>
<dbReference type="GO" id="GO:0005525">
    <property type="term" value="F:GTP binding"/>
    <property type="evidence" value="ECO:0007669"/>
    <property type="project" value="UniProtKB-KW"/>
</dbReference>
<dbReference type="InterPro" id="IPR030378">
    <property type="entry name" value="G_CP_dom"/>
</dbReference>
<evidence type="ECO:0000313" key="14">
    <source>
        <dbReference type="EMBL" id="WEE24544.1"/>
    </source>
</evidence>
<sequence>MSINWFPGHMHKARKEIAEVMPQVDVIIEMLDARIPFSSENPLVPELRGDTPVIKVLNKADLADPEITELWVAHMEQEKGIKALPLTQQEPEKIKQLLTLCHEMLPERNLELRGVRAMIMGIPNVGKSTLINTLAGRIIARTGNEAGVTKSQQRIKLDNNVILTDTPGFLWPKLNPPSCGYRLAITAAIKDTVFDYADIAMFAADYFIKAYPERIQARYQLSELPETEIELLELIARQRGFMRKGGLADLHKASEILVNEFRSGLLGRISLETPAMVSVEIVEAEAEAEQKAKEKAEREEERQARARRKYAKKRQR</sequence>
<dbReference type="CDD" id="cd01856">
    <property type="entry name" value="YlqF"/>
    <property type="match status" value="1"/>
</dbReference>
<dbReference type="FunFam" id="3.40.50.300:FF:000590">
    <property type="entry name" value="Ribosome biogenesis GTPase A"/>
    <property type="match status" value="1"/>
</dbReference>
<comment type="subcellular location">
    <subcellularLocation>
        <location evidence="1 8">Cytoplasm</location>
    </subcellularLocation>
</comment>
<reference evidence="12" key="5">
    <citation type="submission" date="2020-01" db="EMBL/GenBank/DDBJ databases">
        <authorList>
            <consortium name="NCBI Pathogen Detection Project"/>
        </authorList>
    </citation>
    <scope>NUCLEOTIDE SEQUENCE</scope>
    <source>
        <strain evidence="12">OLC2673_Aeromonas</strain>
    </source>
</reference>
<evidence type="ECO:0000256" key="6">
    <source>
        <dbReference type="ARBA" id="ARBA00022884"/>
    </source>
</evidence>
<evidence type="ECO:0000256" key="1">
    <source>
        <dbReference type="ARBA" id="ARBA00004496"/>
    </source>
</evidence>
<keyword evidence="4 8" id="KW-0547">Nucleotide-binding</keyword>
<feature type="compositionally biased region" description="Basic residues" evidence="10">
    <location>
        <begin position="305"/>
        <end position="316"/>
    </location>
</feature>
<evidence type="ECO:0000256" key="4">
    <source>
        <dbReference type="ARBA" id="ARBA00022741"/>
    </source>
</evidence>
<dbReference type="EMBL" id="CP118942">
    <property type="protein sequence ID" value="WEE24544.1"/>
    <property type="molecule type" value="Genomic_DNA"/>
</dbReference>
<evidence type="ECO:0000313" key="13">
    <source>
        <dbReference type="EMBL" id="RCF52040.1"/>
    </source>
</evidence>
<evidence type="ECO:0000256" key="2">
    <source>
        <dbReference type="ARBA" id="ARBA00014898"/>
    </source>
</evidence>
<keyword evidence="3 8" id="KW-0963">Cytoplasm</keyword>
<reference evidence="15" key="3">
    <citation type="submission" date="2018-02" db="EMBL/GenBank/DDBJ databases">
        <title>Phenotypic characterization and whole genome analysis of multidrug-resistant, extended-spectrum beta-lactamase-producing bacteria isolated from dogs in Germany.</title>
        <authorList>
            <person name="Williamson C."/>
        </authorList>
    </citation>
    <scope>NUCLEOTIDE SEQUENCE [LARGE SCALE GENOMIC DNA]</scope>
    <source>
        <strain evidence="15">AFG_SD03_1510_Ahy_093</strain>
    </source>
</reference>
<reference evidence="13" key="4">
    <citation type="submission" date="2018-02" db="EMBL/GenBank/DDBJ databases">
        <authorList>
            <person name="Williamson C."/>
        </authorList>
    </citation>
    <scope>NUCLEOTIDE SEQUENCE</scope>
    <source>
        <strain evidence="13">AFG_SD03_1510_Ahy_093</strain>
    </source>
</reference>
<feature type="region of interest" description="Disordered" evidence="10">
    <location>
        <begin position="289"/>
        <end position="316"/>
    </location>
</feature>
<dbReference type="Gene3D" id="3.40.50.300">
    <property type="entry name" value="P-loop containing nucleotide triphosphate hydrolases"/>
    <property type="match status" value="1"/>
</dbReference>
<accession>A0A0F6KB08</accession>
<feature type="binding site" evidence="9">
    <location>
        <begin position="124"/>
        <end position="129"/>
    </location>
    <ligand>
        <name>GTP</name>
        <dbReference type="ChEBI" id="CHEBI:37565"/>
    </ligand>
</feature>
<reference evidence="12" key="1">
    <citation type="journal article" date="2018" name="Genome Biol.">
        <title>SKESA: strategic k-mer extension for scrupulous assemblies.</title>
        <authorList>
            <person name="Souvorov A."/>
            <person name="Agarwala R."/>
            <person name="Lipman D.J."/>
        </authorList>
    </citation>
    <scope>NUCLEOTIDE SEQUENCE</scope>
    <source>
        <strain evidence="12">OLC2673_Aeromonas</strain>
    </source>
</reference>
<dbReference type="Proteomes" id="UP000253075">
    <property type="component" value="Unassembled WGS sequence"/>
</dbReference>
<dbReference type="PIRSF" id="PIRSF006230">
    <property type="entry name" value="MG442"/>
    <property type="match status" value="1"/>
</dbReference>
<keyword evidence="5" id="KW-0378">Hydrolase</keyword>
<dbReference type="InterPro" id="IPR023179">
    <property type="entry name" value="GTP-bd_ortho_bundle_sf"/>
</dbReference>
<dbReference type="Proteomes" id="UP001214666">
    <property type="component" value="Chromosome"/>
</dbReference>
<dbReference type="Proteomes" id="UP000859505">
    <property type="component" value="Unassembled WGS sequence"/>
</dbReference>
<dbReference type="KEGG" id="ahi:VU14_07780"/>
<dbReference type="PANTHER" id="PTHR45782:SF4">
    <property type="entry name" value="MITOCHONDRIAL RIBOSOME-ASSOCIATED GTPASE 1"/>
    <property type="match status" value="1"/>
</dbReference>
<comment type="similarity">
    <text evidence="8">Belongs to the TRAFAC class YlqF/YawG GTPase family. MTG1 subfamily.</text>
</comment>
<reference evidence="14" key="6">
    <citation type="submission" date="2023-02" db="EMBL/GenBank/DDBJ databases">
        <title>The sequence of Aeromonas hydrophila K533.</title>
        <authorList>
            <person name="Luo X."/>
        </authorList>
    </citation>
    <scope>NUCLEOTIDE SEQUENCE</scope>
    <source>
        <strain evidence="14">K533</strain>
    </source>
</reference>
<comment type="function">
    <text evidence="8">Required for a late step of 50S ribosomal subunit assembly. Has GTPase activity.</text>
</comment>
<feature type="binding site" evidence="9">
    <location>
        <position position="168"/>
    </location>
    <ligand>
        <name>GTP</name>
        <dbReference type="ChEBI" id="CHEBI:37565"/>
    </ligand>
</feature>
<dbReference type="Pfam" id="PF01926">
    <property type="entry name" value="MMR_HSR1"/>
    <property type="match status" value="1"/>
</dbReference>
<evidence type="ECO:0000256" key="10">
    <source>
        <dbReference type="SAM" id="MobiDB-lite"/>
    </source>
</evidence>
<dbReference type="PROSITE" id="PS51721">
    <property type="entry name" value="G_CP"/>
    <property type="match status" value="1"/>
</dbReference>
<evidence type="ECO:0000256" key="8">
    <source>
        <dbReference type="PIRNR" id="PIRNR006230"/>
    </source>
</evidence>
<dbReference type="EMBL" id="PUTQ01000004">
    <property type="protein sequence ID" value="RCF52040.1"/>
    <property type="molecule type" value="Genomic_DNA"/>
</dbReference>
<dbReference type="eggNOG" id="COG1161">
    <property type="taxonomic scope" value="Bacteria"/>
</dbReference>
<organism evidence="12 16">
    <name type="scientific">Aeromonas hydrophila</name>
    <dbReference type="NCBI Taxonomy" id="644"/>
    <lineage>
        <taxon>Bacteria</taxon>
        <taxon>Pseudomonadati</taxon>
        <taxon>Pseudomonadota</taxon>
        <taxon>Gammaproteobacteria</taxon>
        <taxon>Aeromonadales</taxon>
        <taxon>Aeromonadaceae</taxon>
        <taxon>Aeromonas</taxon>
    </lineage>
</organism>
<dbReference type="SUPFAM" id="SSF52540">
    <property type="entry name" value="P-loop containing nucleoside triphosphate hydrolases"/>
    <property type="match status" value="1"/>
</dbReference>
<gene>
    <name evidence="12" type="primary">ylqF</name>
    <name evidence="13" type="ORF">C6C11_04180</name>
    <name evidence="12" type="ORF">JAJ28_001630</name>
    <name evidence="14" type="ORF">PY771_12695</name>
</gene>
<dbReference type="FunFam" id="1.10.1580.10:FF:000003">
    <property type="entry name" value="Ribosome biogenesis GTPase A"/>
    <property type="match status" value="1"/>
</dbReference>
<dbReference type="PANTHER" id="PTHR45782">
    <property type="entry name" value="MITOCHONDRIAL RIBOSOME-ASSOCIATED GTPASE 1"/>
    <property type="match status" value="1"/>
</dbReference>
<proteinExistence type="inferred from homology"/>
<dbReference type="KEGG" id="ahh:RY45_08745"/>
<dbReference type="GO" id="GO:0005737">
    <property type="term" value="C:cytoplasm"/>
    <property type="evidence" value="ECO:0007669"/>
    <property type="project" value="UniProtKB-SubCell"/>
</dbReference>
<dbReference type="AlphaFoldDB" id="A0A0F6KB08"/>
<dbReference type="GO" id="GO:0003723">
    <property type="term" value="F:RNA binding"/>
    <property type="evidence" value="ECO:0007669"/>
    <property type="project" value="UniProtKB-KW"/>
</dbReference>
<evidence type="ECO:0000313" key="16">
    <source>
        <dbReference type="Proteomes" id="UP000859505"/>
    </source>
</evidence>
<keyword evidence="7 8" id="KW-0342">GTP-binding</keyword>
<feature type="compositionally biased region" description="Basic and acidic residues" evidence="10">
    <location>
        <begin position="289"/>
        <end position="304"/>
    </location>
</feature>
<dbReference type="InterPro" id="IPR019991">
    <property type="entry name" value="GTP-bd_ribosome_bgen"/>
</dbReference>
<evidence type="ECO:0000259" key="11">
    <source>
        <dbReference type="PROSITE" id="PS51721"/>
    </source>
</evidence>
<dbReference type="NCBIfam" id="TIGR03596">
    <property type="entry name" value="GTPase_YlqF"/>
    <property type="match status" value="1"/>
</dbReference>
<evidence type="ECO:0000313" key="12">
    <source>
        <dbReference type="EMBL" id="HAT6343915.1"/>
    </source>
</evidence>
<keyword evidence="6" id="KW-0694">RNA-binding</keyword>
<dbReference type="InterPro" id="IPR006073">
    <property type="entry name" value="GTP-bd"/>
</dbReference>
<evidence type="ECO:0000256" key="7">
    <source>
        <dbReference type="ARBA" id="ARBA00023134"/>
    </source>
</evidence>
<reference evidence="13 15" key="2">
    <citation type="journal article" date="2018" name="PLoS ONE">
        <title>Phenotypic characterization and whole genome analysis of extended-spectrum beta-lactamase-producing bacteria isolated from dogs in Germany.</title>
        <authorList>
            <person name="Boehmer T."/>
            <person name="Vogler A.J."/>
            <person name="Thomas A."/>
            <person name="Sauer S."/>
            <person name="Hergenroether M."/>
            <person name="Straubinger R.K."/>
            <person name="Birdsell D."/>
            <person name="Keim P."/>
            <person name="Sahl J.W."/>
            <person name="Williamson C.H."/>
            <person name="Riehm J.M."/>
        </authorList>
    </citation>
    <scope>NUCLEOTIDE SEQUENCE [LARGE SCALE GENOMIC DNA]</scope>
    <source>
        <strain evidence="13 15">AFG_SD03_1510_Ahy_093</strain>
    </source>
</reference>
<evidence type="ECO:0000256" key="3">
    <source>
        <dbReference type="ARBA" id="ARBA00022490"/>
    </source>
</evidence>
<dbReference type="RefSeq" id="WP_016351290.1">
    <property type="nucleotide sequence ID" value="NZ_AP022206.1"/>
</dbReference>
<protein>
    <recommendedName>
        <fullName evidence="2 8">Ribosome biogenesis GTPase A</fullName>
    </recommendedName>
</protein>